<evidence type="ECO:0000256" key="2">
    <source>
        <dbReference type="ARBA" id="ARBA00007839"/>
    </source>
</evidence>
<evidence type="ECO:0000256" key="3">
    <source>
        <dbReference type="ARBA" id="ARBA00016275"/>
    </source>
</evidence>
<evidence type="ECO:0000256" key="5">
    <source>
        <dbReference type="ARBA" id="ARBA00022989"/>
    </source>
</evidence>
<keyword evidence="5" id="KW-1133">Transmembrane helix</keyword>
<evidence type="ECO:0000256" key="1">
    <source>
        <dbReference type="ARBA" id="ARBA00004370"/>
    </source>
</evidence>
<evidence type="ECO:0000256" key="7">
    <source>
        <dbReference type="ARBA" id="ARBA00025225"/>
    </source>
</evidence>
<dbReference type="GO" id="GO:0005744">
    <property type="term" value="C:TIM23 mitochondrial import inner membrane translocase complex"/>
    <property type="evidence" value="ECO:0007669"/>
    <property type="project" value="TreeGrafter"/>
</dbReference>
<dbReference type="SMART" id="SM01378">
    <property type="entry name" value="Romo1"/>
    <property type="match status" value="1"/>
</dbReference>
<dbReference type="GO" id="GO:0030150">
    <property type="term" value="P:protein import into mitochondrial matrix"/>
    <property type="evidence" value="ECO:0007669"/>
    <property type="project" value="TreeGrafter"/>
</dbReference>
<gene>
    <name evidence="10" type="ORF">ECPE_LOCUS5571</name>
</gene>
<evidence type="ECO:0000313" key="10">
    <source>
        <dbReference type="EMBL" id="VDP75921.1"/>
    </source>
</evidence>
<accession>A0A3P8G0N8</accession>
<reference evidence="10 11" key="1">
    <citation type="submission" date="2018-11" db="EMBL/GenBank/DDBJ databases">
        <authorList>
            <consortium name="Pathogen Informatics"/>
        </authorList>
    </citation>
    <scope>NUCLEOTIDE SEQUENCE [LARGE SCALE GENOMIC DNA]</scope>
    <source>
        <strain evidence="10 11">Egypt</strain>
    </source>
</reference>
<dbReference type="OrthoDB" id="5409308at2759"/>
<protein>
    <recommendedName>
        <fullName evidence="3">Reactive oxygen species modulator 1</fullName>
    </recommendedName>
    <alternativeName>
        <fullName evidence="9">Protein MGR2 homolog</fullName>
    </alternativeName>
</protein>
<evidence type="ECO:0000313" key="11">
    <source>
        <dbReference type="Proteomes" id="UP000272942"/>
    </source>
</evidence>
<organism evidence="10 11">
    <name type="scientific">Echinostoma caproni</name>
    <dbReference type="NCBI Taxonomy" id="27848"/>
    <lineage>
        <taxon>Eukaryota</taxon>
        <taxon>Metazoa</taxon>
        <taxon>Spiralia</taxon>
        <taxon>Lophotrochozoa</taxon>
        <taxon>Platyhelminthes</taxon>
        <taxon>Trematoda</taxon>
        <taxon>Digenea</taxon>
        <taxon>Plagiorchiida</taxon>
        <taxon>Echinostomata</taxon>
        <taxon>Echinostomatoidea</taxon>
        <taxon>Echinostomatidae</taxon>
        <taxon>Echinostoma</taxon>
    </lineage>
</organism>
<comment type="similarity">
    <text evidence="2">Belongs to the MGR2 family.</text>
</comment>
<keyword evidence="4" id="KW-0812">Transmembrane</keyword>
<dbReference type="InterPro" id="IPR018450">
    <property type="entry name" value="Romo1/Mgr2"/>
</dbReference>
<dbReference type="GO" id="GO:0045039">
    <property type="term" value="P:protein insertion into mitochondrial inner membrane"/>
    <property type="evidence" value="ECO:0007669"/>
    <property type="project" value="TreeGrafter"/>
</dbReference>
<dbReference type="PANTHER" id="PTHR28525">
    <property type="entry name" value="REACTIVE OXYGEN SPECIES MODULATOR 1"/>
    <property type="match status" value="1"/>
</dbReference>
<sequence>MCDRVTPSGYIAQVTLRTNQAQIYLTAYDHGLTWISLTDAFRFGLRGRELVQTVGKGMLQGGGTFGMFMAVGTAIRC</sequence>
<name>A0A3P8G0N8_9TREM</name>
<dbReference type="Proteomes" id="UP000272942">
    <property type="component" value="Unassembled WGS sequence"/>
</dbReference>
<comment type="function">
    <text evidence="7">Has antibacterial activity against a variety of bacteria including S.aureus, P.aeruginosa and M.tuberculosis. Acts by inducing bacterial membrane breakage.</text>
</comment>
<evidence type="ECO:0000256" key="4">
    <source>
        <dbReference type="ARBA" id="ARBA00022692"/>
    </source>
</evidence>
<keyword evidence="6" id="KW-0472">Membrane</keyword>
<evidence type="ECO:0000256" key="9">
    <source>
        <dbReference type="ARBA" id="ARBA00032686"/>
    </source>
</evidence>
<dbReference type="PANTHER" id="PTHR28525:SF1">
    <property type="entry name" value="REACTIVE OXYGEN SPECIES MODULATOR 1"/>
    <property type="match status" value="1"/>
</dbReference>
<dbReference type="Pfam" id="PF10247">
    <property type="entry name" value="Romo1"/>
    <property type="match status" value="1"/>
</dbReference>
<dbReference type="AlphaFoldDB" id="A0A3P8G0N8"/>
<keyword evidence="11" id="KW-1185">Reference proteome</keyword>
<proteinExistence type="inferred from homology"/>
<comment type="subcellular location">
    <subcellularLocation>
        <location evidence="1">Membrane</location>
    </subcellularLocation>
</comment>
<dbReference type="EMBL" id="UZAN01042437">
    <property type="protein sequence ID" value="VDP75921.1"/>
    <property type="molecule type" value="Genomic_DNA"/>
</dbReference>
<comment type="function">
    <text evidence="8">Induces production of reactive oxygen species (ROS) which are necessary for cell proliferation. May play a role in inducing oxidative DNA damage and replicative senescence. May play a role in the coordination of mitochondrial morphology and cell proliferation.</text>
</comment>
<evidence type="ECO:0000256" key="8">
    <source>
        <dbReference type="ARBA" id="ARBA00025243"/>
    </source>
</evidence>
<evidence type="ECO:0000256" key="6">
    <source>
        <dbReference type="ARBA" id="ARBA00023136"/>
    </source>
</evidence>